<dbReference type="PROSITE" id="PS51318">
    <property type="entry name" value="TAT"/>
    <property type="match status" value="1"/>
</dbReference>
<reference evidence="2 3" key="1">
    <citation type="submission" date="2023-03" db="EMBL/GenBank/DDBJ databases">
        <title>Isolation and description of six Streptomyces strains from soil environments, able to metabolize different microbial glucans.</title>
        <authorList>
            <person name="Widen T."/>
            <person name="Larsbrink J."/>
        </authorList>
    </citation>
    <scope>NUCLEOTIDE SEQUENCE [LARGE SCALE GENOMIC DNA]</scope>
    <source>
        <strain evidence="2 3">Alt2</strain>
    </source>
</reference>
<dbReference type="EMBL" id="CP120988">
    <property type="protein sequence ID" value="WLQ60181.1"/>
    <property type="molecule type" value="Genomic_DNA"/>
</dbReference>
<dbReference type="InterPro" id="IPR011050">
    <property type="entry name" value="Pectin_lyase_fold/virulence"/>
</dbReference>
<organism evidence="2 3">
    <name type="scientific">Streptomyces poriferorum</name>
    <dbReference type="NCBI Taxonomy" id="2798799"/>
    <lineage>
        <taxon>Bacteria</taxon>
        <taxon>Bacillati</taxon>
        <taxon>Actinomycetota</taxon>
        <taxon>Actinomycetes</taxon>
        <taxon>Kitasatosporales</taxon>
        <taxon>Streptomycetaceae</taxon>
        <taxon>Streptomyces</taxon>
    </lineage>
</organism>
<accession>A0ABY9J2L3</accession>
<name>A0ABY9J2L3_9ACTN</name>
<feature type="signal peptide" evidence="1">
    <location>
        <begin position="1"/>
        <end position="42"/>
    </location>
</feature>
<dbReference type="InterPro" id="IPR006311">
    <property type="entry name" value="TAT_signal"/>
</dbReference>
<dbReference type="RefSeq" id="WP_306069473.1">
    <property type="nucleotide sequence ID" value="NZ_CP120988.1"/>
</dbReference>
<evidence type="ECO:0000313" key="3">
    <source>
        <dbReference type="Proteomes" id="UP001235744"/>
    </source>
</evidence>
<proteinExistence type="predicted"/>
<sequence length="720" mass="76256">MSVPASSAAPTSASSRRNLLRASGLAGLVVAGSAVATGPAQAAPDRTGNVLRLDTVTALRALNTKPLTDGTQVIVAGYRTPGDGGTMALHWDKKSTAPHNGGTVIAPATTTKPGRWHQLHTGTLDFRTFGHLDAGTPADNALDAMVNDPAVHRIEAHTDLLFTERHLFDRSNIELDFGGHHIRTENIEKNTHDNPFGAVLSFRGTVTDTTVRHPLSGKVIELTDNFPVPDAKAFAVGQWWAAQVDPVAGGGGDERELQKLVEITEIIDAGHIRIGYLNGWELAEGRTLTWTRVEPVRNTHIRNMLFEGAGPDEYTGSHPVSFEYAVGCDVSGIHATGTFWPVVMRRWCTRFRTEDCSLKNPPTVEYGGAGYLTQQIYCLYGRVADCTTSNVRHLNDLTASAYCTVVNCHGDGDDAGGNPFTTHGQYEHDLLFDGNSGLMDIANSGSQWGISAKRITVRRHVCSWFTANTKITDLTLEDITVIARPTFDQAGTLTVNADGAQVRGCTAKTFAVAQRSARSGRPTTISDCTFEPPAGAVLVQTPVTAPVHFVRCTFKGVDGAVLRGAGPVHFTDCTLTGAENAAPLSVGSADLRIDGGTYDNTGIELSGVRDQRITVTGGARFTGSNKAEALLGRAAGPGGTTWDITGLSSRATGAGTAHIRIADGTNHYAATGSRFTGGTLHLAPDALASVLHTACVEDGTRHSAMPPAGDTVRTDGNLVL</sequence>
<evidence type="ECO:0000256" key="1">
    <source>
        <dbReference type="SAM" id="SignalP"/>
    </source>
</evidence>
<dbReference type="SUPFAM" id="SSF51126">
    <property type="entry name" value="Pectin lyase-like"/>
    <property type="match status" value="2"/>
</dbReference>
<keyword evidence="3" id="KW-1185">Reference proteome</keyword>
<protein>
    <submittedName>
        <fullName evidence="2">Peptidase C14</fullName>
    </submittedName>
</protein>
<evidence type="ECO:0000313" key="2">
    <source>
        <dbReference type="EMBL" id="WLQ60181.1"/>
    </source>
</evidence>
<dbReference type="Proteomes" id="UP001235744">
    <property type="component" value="Chromosome"/>
</dbReference>
<gene>
    <name evidence="2" type="ORF">P8A19_34315</name>
</gene>
<keyword evidence="1" id="KW-0732">Signal</keyword>
<feature type="chain" id="PRO_5046369893" evidence="1">
    <location>
        <begin position="43"/>
        <end position="720"/>
    </location>
</feature>